<proteinExistence type="predicted"/>
<dbReference type="EMBL" id="LAZR01000324">
    <property type="protein sequence ID" value="KKN74516.1"/>
    <property type="molecule type" value="Genomic_DNA"/>
</dbReference>
<reference evidence="1" key="1">
    <citation type="journal article" date="2015" name="Nature">
        <title>Complex archaea that bridge the gap between prokaryotes and eukaryotes.</title>
        <authorList>
            <person name="Spang A."/>
            <person name="Saw J.H."/>
            <person name="Jorgensen S.L."/>
            <person name="Zaremba-Niedzwiedzka K."/>
            <person name="Martijn J."/>
            <person name="Lind A.E."/>
            <person name="van Eijk R."/>
            <person name="Schleper C."/>
            <person name="Guy L."/>
            <person name="Ettema T.J."/>
        </authorList>
    </citation>
    <scope>NUCLEOTIDE SEQUENCE</scope>
</reference>
<name>A0A0F9VLZ8_9ZZZZ</name>
<gene>
    <name evidence="1" type="ORF">LCGC14_0389330</name>
</gene>
<organism evidence="1">
    <name type="scientific">marine sediment metagenome</name>
    <dbReference type="NCBI Taxonomy" id="412755"/>
    <lineage>
        <taxon>unclassified sequences</taxon>
        <taxon>metagenomes</taxon>
        <taxon>ecological metagenomes</taxon>
    </lineage>
</organism>
<evidence type="ECO:0000313" key="1">
    <source>
        <dbReference type="EMBL" id="KKN74516.1"/>
    </source>
</evidence>
<protein>
    <submittedName>
        <fullName evidence="1">Uncharacterized protein</fullName>
    </submittedName>
</protein>
<accession>A0A0F9VLZ8</accession>
<sequence>MTDTPTARELREHAKVLEDRAHALDRAELKGHEKFMVAGNVQDSRPLVSGPYTFDEAKEVCDRMPKGVMFICDYRGPLP</sequence>
<comment type="caution">
    <text evidence="1">The sequence shown here is derived from an EMBL/GenBank/DDBJ whole genome shotgun (WGS) entry which is preliminary data.</text>
</comment>
<dbReference type="AlphaFoldDB" id="A0A0F9VLZ8"/>